<feature type="transmembrane region" description="Helical" evidence="1">
    <location>
        <begin position="107"/>
        <end position="124"/>
    </location>
</feature>
<reference evidence="3" key="1">
    <citation type="submission" date="2018-12" db="EMBL/GenBank/DDBJ databases">
        <title>Complete genome sequence of Roseovarius sp. MME-070.</title>
        <authorList>
            <person name="Nam Y.-D."/>
            <person name="Kang J."/>
            <person name="Chung W.-H."/>
            <person name="Park Y.S."/>
        </authorList>
    </citation>
    <scope>NUCLEOTIDE SEQUENCE [LARGE SCALE GENOMIC DNA]</scope>
    <source>
        <strain evidence="3">MME-070</strain>
    </source>
</reference>
<dbReference type="EMBL" id="CP034348">
    <property type="protein sequence ID" value="QGX97705.1"/>
    <property type="molecule type" value="Genomic_DNA"/>
</dbReference>
<name>A0A6I6IM97_9RHOB</name>
<dbReference type="AlphaFoldDB" id="A0A6I6IM97"/>
<dbReference type="OrthoDB" id="7742456at2"/>
<dbReference type="Proteomes" id="UP000428330">
    <property type="component" value="Chromosome"/>
</dbReference>
<evidence type="ECO:0000313" key="2">
    <source>
        <dbReference type="EMBL" id="QGX97705.1"/>
    </source>
</evidence>
<evidence type="ECO:0008006" key="4">
    <source>
        <dbReference type="Google" id="ProtNLM"/>
    </source>
</evidence>
<feature type="transmembrane region" description="Helical" evidence="1">
    <location>
        <begin position="175"/>
        <end position="199"/>
    </location>
</feature>
<dbReference type="KEGG" id="rom:EI983_05175"/>
<feature type="transmembrane region" description="Helical" evidence="1">
    <location>
        <begin position="144"/>
        <end position="163"/>
    </location>
</feature>
<evidence type="ECO:0000256" key="1">
    <source>
        <dbReference type="SAM" id="Phobius"/>
    </source>
</evidence>
<keyword evidence="1" id="KW-1133">Transmembrane helix</keyword>
<accession>A0A6I6IM97</accession>
<keyword evidence="3" id="KW-1185">Reference proteome</keyword>
<evidence type="ECO:0000313" key="3">
    <source>
        <dbReference type="Proteomes" id="UP000428330"/>
    </source>
</evidence>
<dbReference type="RefSeq" id="WP_157706338.1">
    <property type="nucleotide sequence ID" value="NZ_CP034348.1"/>
</dbReference>
<keyword evidence="1" id="KW-0812">Transmembrane</keyword>
<keyword evidence="1" id="KW-0472">Membrane</keyword>
<protein>
    <recommendedName>
        <fullName evidence="4">Intracellular septation protein A</fullName>
    </recommendedName>
</protein>
<sequence>MKKPTSRVLDMCMSIPPIKPQNLLPVLIMLGLWILLRSQGAGEDAAFVVSVVSAQAYLVWRNLPLAKANLDTVGSPPRTLLYGIVGVTFAIALLQLGLGSPLFTQRVLTVLCVFFLVVMVLGILRERDVMQRIETAMPKEGGYSAPVSLLRINAVMAALIIAMNEWLIFFESPPVWITVMPLFMLVLHGVYWFMVLAALPENGNEPA</sequence>
<proteinExistence type="predicted"/>
<feature type="transmembrane region" description="Helical" evidence="1">
    <location>
        <begin position="78"/>
        <end position="98"/>
    </location>
</feature>
<organism evidence="2 3">
    <name type="scientific">Roseovarius faecimaris</name>
    <dbReference type="NCBI Taxonomy" id="2494550"/>
    <lineage>
        <taxon>Bacteria</taxon>
        <taxon>Pseudomonadati</taxon>
        <taxon>Pseudomonadota</taxon>
        <taxon>Alphaproteobacteria</taxon>
        <taxon>Rhodobacterales</taxon>
        <taxon>Roseobacteraceae</taxon>
        <taxon>Roseovarius</taxon>
    </lineage>
</organism>
<gene>
    <name evidence="2" type="ORF">EI983_05175</name>
</gene>